<dbReference type="GO" id="GO:0005829">
    <property type="term" value="C:cytosol"/>
    <property type="evidence" value="ECO:0007669"/>
    <property type="project" value="TreeGrafter"/>
</dbReference>
<dbReference type="AlphaFoldDB" id="A0A0B8QJZ1"/>
<accession>A0A0B8QJZ1</accession>
<organism evidence="2 3">
    <name type="scientific">Vibrio ishigakensis</name>
    <dbReference type="NCBI Taxonomy" id="1481914"/>
    <lineage>
        <taxon>Bacteria</taxon>
        <taxon>Pseudomonadati</taxon>
        <taxon>Pseudomonadota</taxon>
        <taxon>Gammaproteobacteria</taxon>
        <taxon>Vibrionales</taxon>
        <taxon>Vibrionaceae</taxon>
        <taxon>Vibrio</taxon>
    </lineage>
</organism>
<evidence type="ECO:0000256" key="1">
    <source>
        <dbReference type="RuleBase" id="RU003690"/>
    </source>
</evidence>
<keyword evidence="2" id="KW-0326">Glycosidase</keyword>
<dbReference type="EMBL" id="BBSC01000004">
    <property type="protein sequence ID" value="GAM75403.1"/>
    <property type="molecule type" value="Genomic_DNA"/>
</dbReference>
<dbReference type="Gene3D" id="3.20.20.80">
    <property type="entry name" value="Glycosidases"/>
    <property type="match status" value="1"/>
</dbReference>
<dbReference type="Pfam" id="PF00232">
    <property type="entry name" value="Glyco_hydro_1"/>
    <property type="match status" value="1"/>
</dbReference>
<comment type="similarity">
    <text evidence="1">Belongs to the glycosyl hydrolase 1 family.</text>
</comment>
<dbReference type="Proteomes" id="UP000031666">
    <property type="component" value="Unassembled WGS sequence"/>
</dbReference>
<evidence type="ECO:0000313" key="3">
    <source>
        <dbReference type="Proteomes" id="UP000031666"/>
    </source>
</evidence>
<protein>
    <submittedName>
        <fullName evidence="2">Beta-glucosidase</fullName>
        <ecNumber evidence="2">3.2.1.21</ecNumber>
    </submittedName>
</protein>
<comment type="caution">
    <text evidence="2">The sequence shown here is derived from an EMBL/GenBank/DDBJ whole genome shotgun (WGS) entry which is preliminary data.</text>
</comment>
<name>A0A0B8QJZ1_9VIBR</name>
<dbReference type="PANTHER" id="PTHR10353">
    <property type="entry name" value="GLYCOSYL HYDROLASE"/>
    <property type="match status" value="1"/>
</dbReference>
<dbReference type="GO" id="GO:0008422">
    <property type="term" value="F:beta-glucosidase activity"/>
    <property type="evidence" value="ECO:0007669"/>
    <property type="project" value="UniProtKB-EC"/>
</dbReference>
<sequence>MTTYTFPKDFFWGAAASGVQTEGTKNKVHDSIWDTWHRDQPERFYKEIGPAKVCETYDRYVEDVQLMKEVGFNSFRTSIQWSRLIADLETGEPCPDAVAFYTAYFEEMIAKGITPMVNLYHFDMPAALQEQYGGFESKHVIQLFVKYAQTAYKCFGHLVKHWITFNEPIVPVEGGYLYDFHYPCKKDAKLAVQVGFNITVSHALAVIAFREMQCEGQIGTVLNLTPSYTRDDRPEDIEASELADLLFNRSFLDPMVLNRYPQELCDILEKHSLLPEVSVEEMAAIESAKVDFLGVNYYVPRRVKAREAEYDLPYFTPEFYFENYVNPTGRFNPYRDNNEILPTAIYDIAQNIKDNYGTCHGS</sequence>
<gene>
    <name evidence="2" type="ORF">JCM19241_3315</name>
</gene>
<reference evidence="2 3" key="2">
    <citation type="submission" date="2015-01" db="EMBL/GenBank/DDBJ databases">
        <authorList>
            <consortium name="NBRP consortium"/>
            <person name="Sawabe T."/>
            <person name="Meirelles P."/>
            <person name="Feng G."/>
            <person name="Sayaka M."/>
            <person name="Hattori M."/>
            <person name="Ohkuma M."/>
        </authorList>
    </citation>
    <scope>NUCLEOTIDE SEQUENCE [LARGE SCALE GENOMIC DNA]</scope>
    <source>
        <strain evidence="3">JCM 19241</strain>
    </source>
</reference>
<dbReference type="GO" id="GO:0016052">
    <property type="term" value="P:carbohydrate catabolic process"/>
    <property type="evidence" value="ECO:0007669"/>
    <property type="project" value="TreeGrafter"/>
</dbReference>
<dbReference type="EC" id="3.2.1.21" evidence="2"/>
<keyword evidence="2" id="KW-0378">Hydrolase</keyword>
<reference evidence="2 3" key="1">
    <citation type="submission" date="2015-01" db="EMBL/GenBank/DDBJ databases">
        <title>Vibrio sp. C94 JCM 19241 whole genome shotgun sequence.</title>
        <authorList>
            <person name="Sawabe T."/>
            <person name="Meirelles P."/>
            <person name="Feng G."/>
            <person name="Sayaka M."/>
            <person name="Hattori M."/>
            <person name="Ohkuma M."/>
        </authorList>
    </citation>
    <scope>NUCLEOTIDE SEQUENCE [LARGE SCALE GENOMIC DNA]</scope>
    <source>
        <strain evidence="3">JCM 19241</strain>
    </source>
</reference>
<dbReference type="STRING" id="1481914.JCM19241_3315"/>
<dbReference type="InterPro" id="IPR017853">
    <property type="entry name" value="GH"/>
</dbReference>
<proteinExistence type="inferred from homology"/>
<dbReference type="InterPro" id="IPR001360">
    <property type="entry name" value="Glyco_hydro_1"/>
</dbReference>
<evidence type="ECO:0000313" key="2">
    <source>
        <dbReference type="EMBL" id="GAM75403.1"/>
    </source>
</evidence>
<dbReference type="PANTHER" id="PTHR10353:SF139">
    <property type="entry name" value="6-PHOSPHO-BETA-GLUCOSIDASE GMUD"/>
    <property type="match status" value="1"/>
</dbReference>
<dbReference type="SUPFAM" id="SSF51445">
    <property type="entry name" value="(Trans)glycosidases"/>
    <property type="match status" value="1"/>
</dbReference>